<dbReference type="Proteomes" id="UP000291591">
    <property type="component" value="Unassembled WGS sequence"/>
</dbReference>
<evidence type="ECO:0000313" key="4">
    <source>
        <dbReference type="Proteomes" id="UP000291591"/>
    </source>
</evidence>
<keyword evidence="2" id="KW-0812">Transmembrane</keyword>
<keyword evidence="2" id="KW-1133">Transmembrane helix</keyword>
<feature type="compositionally biased region" description="Basic and acidic residues" evidence="1">
    <location>
        <begin position="24"/>
        <end position="34"/>
    </location>
</feature>
<name>A0A4Q7V3T9_PSEST</name>
<reference evidence="3 4" key="1">
    <citation type="submission" date="2019-02" db="EMBL/GenBank/DDBJ databases">
        <title>Sequencing the genomes of 1000 actinobacteria strains.</title>
        <authorList>
            <person name="Klenk H.-P."/>
        </authorList>
    </citation>
    <scope>NUCLEOTIDE SEQUENCE [LARGE SCALE GENOMIC DNA]</scope>
    <source>
        <strain evidence="3 4">DSM 45779</strain>
    </source>
</reference>
<feature type="transmembrane region" description="Helical" evidence="2">
    <location>
        <begin position="145"/>
        <end position="165"/>
    </location>
</feature>
<protein>
    <submittedName>
        <fullName evidence="3">Uncharacterized protein</fullName>
    </submittedName>
</protein>
<sequence>MDLSSLPPDAEDGRWGVARLVAQREAERRARERVAAAPPLTEDAPPPASAEPAASAESTAAPAEALATAPPTPPAPRRPESPVPPAPRAPVPVPPMPRPPLPAPRRPYGGIPQASDPRAPRPRVEPDPSLFGFARRTRSRRGSRMFWLFFALVFAVIAIQTVASIV</sequence>
<evidence type="ECO:0000256" key="1">
    <source>
        <dbReference type="SAM" id="MobiDB-lite"/>
    </source>
</evidence>
<feature type="compositionally biased region" description="Pro residues" evidence="1">
    <location>
        <begin position="70"/>
        <end position="105"/>
    </location>
</feature>
<feature type="region of interest" description="Disordered" evidence="1">
    <location>
        <begin position="24"/>
        <end position="126"/>
    </location>
</feature>
<organism evidence="3 4">
    <name type="scientific">Pseudonocardia sediminis</name>
    <dbReference type="NCBI Taxonomy" id="1397368"/>
    <lineage>
        <taxon>Bacteria</taxon>
        <taxon>Bacillati</taxon>
        <taxon>Actinomycetota</taxon>
        <taxon>Actinomycetes</taxon>
        <taxon>Pseudonocardiales</taxon>
        <taxon>Pseudonocardiaceae</taxon>
        <taxon>Pseudonocardia</taxon>
    </lineage>
</organism>
<comment type="caution">
    <text evidence="3">The sequence shown here is derived from an EMBL/GenBank/DDBJ whole genome shotgun (WGS) entry which is preliminary data.</text>
</comment>
<keyword evidence="4" id="KW-1185">Reference proteome</keyword>
<feature type="compositionally biased region" description="Low complexity" evidence="1">
    <location>
        <begin position="50"/>
        <end position="69"/>
    </location>
</feature>
<dbReference type="EMBL" id="SHKL01000001">
    <property type="protein sequence ID" value="RZT89066.1"/>
    <property type="molecule type" value="Genomic_DNA"/>
</dbReference>
<evidence type="ECO:0000313" key="3">
    <source>
        <dbReference type="EMBL" id="RZT89066.1"/>
    </source>
</evidence>
<evidence type="ECO:0000256" key="2">
    <source>
        <dbReference type="SAM" id="Phobius"/>
    </source>
</evidence>
<keyword evidence="2" id="KW-0472">Membrane</keyword>
<proteinExistence type="predicted"/>
<gene>
    <name evidence="3" type="ORF">EV383_6023</name>
</gene>
<dbReference type="AlphaFoldDB" id="A0A4Q7V3T9"/>
<accession>A0A4Q7V3T9</accession>